<keyword evidence="3" id="KW-1185">Reference proteome</keyword>
<evidence type="ECO:0000313" key="2">
    <source>
        <dbReference type="EMBL" id="EON75866.1"/>
    </source>
</evidence>
<sequence>MRLVRDVQWPMVFTAISLVIFIAIVYRLFRRIQSQPYKA</sequence>
<keyword evidence="1" id="KW-1133">Transmembrane helix</keyword>
<keyword evidence="1" id="KW-0812">Transmembrane</keyword>
<organism evidence="2 3">
    <name type="scientific">Lunatimonas lonarensis</name>
    <dbReference type="NCBI Taxonomy" id="1232681"/>
    <lineage>
        <taxon>Bacteria</taxon>
        <taxon>Pseudomonadati</taxon>
        <taxon>Bacteroidota</taxon>
        <taxon>Cytophagia</taxon>
        <taxon>Cytophagales</taxon>
        <taxon>Cyclobacteriaceae</taxon>
    </lineage>
</organism>
<dbReference type="Proteomes" id="UP000013909">
    <property type="component" value="Unassembled WGS sequence"/>
</dbReference>
<name>R7ZP23_9BACT</name>
<feature type="transmembrane region" description="Helical" evidence="1">
    <location>
        <begin position="12"/>
        <end position="29"/>
    </location>
</feature>
<gene>
    <name evidence="2" type="ORF">ADIS_3757</name>
</gene>
<proteinExistence type="predicted"/>
<evidence type="ECO:0000313" key="3">
    <source>
        <dbReference type="Proteomes" id="UP000013909"/>
    </source>
</evidence>
<accession>R7ZP23</accession>
<reference evidence="2 3" key="1">
    <citation type="submission" date="2013-02" db="EMBL/GenBank/DDBJ databases">
        <title>A novel strain isolated from Lonar lake, Maharashtra, India.</title>
        <authorList>
            <person name="Singh A."/>
        </authorList>
    </citation>
    <scope>NUCLEOTIDE SEQUENCE [LARGE SCALE GENOMIC DNA]</scope>
    <source>
        <strain evidence="2 3">AK24</strain>
    </source>
</reference>
<protein>
    <submittedName>
        <fullName evidence="2">Uncharacterized protein</fullName>
    </submittedName>
</protein>
<dbReference type="EMBL" id="AQHR01000096">
    <property type="protein sequence ID" value="EON75866.1"/>
    <property type="molecule type" value="Genomic_DNA"/>
</dbReference>
<evidence type="ECO:0000256" key="1">
    <source>
        <dbReference type="SAM" id="Phobius"/>
    </source>
</evidence>
<comment type="caution">
    <text evidence="2">The sequence shown here is derived from an EMBL/GenBank/DDBJ whole genome shotgun (WGS) entry which is preliminary data.</text>
</comment>
<dbReference type="AlphaFoldDB" id="R7ZP23"/>
<keyword evidence="1" id="KW-0472">Membrane</keyword>